<protein>
    <submittedName>
        <fullName evidence="9">Uncharacterized protein</fullName>
    </submittedName>
</protein>
<dbReference type="InterPro" id="IPR011050">
    <property type="entry name" value="Pectin_lyase_fold/virulence"/>
</dbReference>
<comment type="subcellular location">
    <subcellularLocation>
        <location evidence="1">Cell envelope</location>
    </subcellularLocation>
    <subcellularLocation>
        <location evidence="2">Cell outer membrane</location>
    </subcellularLocation>
    <subcellularLocation>
        <location evidence="3">Secreted</location>
    </subcellularLocation>
</comment>
<feature type="chain" id="PRO_5046342234" evidence="8">
    <location>
        <begin position="22"/>
        <end position="344"/>
    </location>
</feature>
<gene>
    <name evidence="9" type="ORF">WJX75_009277</name>
</gene>
<evidence type="ECO:0000256" key="8">
    <source>
        <dbReference type="SAM" id="SignalP"/>
    </source>
</evidence>
<proteinExistence type="predicted"/>
<comment type="caution">
    <text evidence="9">The sequence shown here is derived from an EMBL/GenBank/DDBJ whole genome shotgun (WGS) entry which is preliminary data.</text>
</comment>
<dbReference type="InterPro" id="IPR003368">
    <property type="entry name" value="POMP_repeat"/>
</dbReference>
<evidence type="ECO:0000256" key="2">
    <source>
        <dbReference type="ARBA" id="ARBA00004442"/>
    </source>
</evidence>
<dbReference type="Proteomes" id="UP001491310">
    <property type="component" value="Unassembled WGS sequence"/>
</dbReference>
<dbReference type="EMBL" id="JALJOT010000013">
    <property type="protein sequence ID" value="KAK9904327.1"/>
    <property type="molecule type" value="Genomic_DNA"/>
</dbReference>
<evidence type="ECO:0000313" key="10">
    <source>
        <dbReference type="Proteomes" id="UP001491310"/>
    </source>
</evidence>
<keyword evidence="4" id="KW-0964">Secreted</keyword>
<evidence type="ECO:0000256" key="1">
    <source>
        <dbReference type="ARBA" id="ARBA00004196"/>
    </source>
</evidence>
<keyword evidence="7" id="KW-0998">Cell outer membrane</keyword>
<keyword evidence="6" id="KW-0472">Membrane</keyword>
<name>A0ABR2YFN9_9CHLO</name>
<evidence type="ECO:0000313" key="9">
    <source>
        <dbReference type="EMBL" id="KAK9904327.1"/>
    </source>
</evidence>
<sequence>MAASLAVQAIVTLLVILPARAVDFWSFSVILSDGSTQVVWPSIPSAQYVVEYATDVDFTTGVQQLSSPTITNLCLTCTDQTTIDTSTIPPPGRRRLLATGNFYRVTAQYANGTTMAISKPQQSQATDAGTADVTDPGNTFVYPAPYGSTGPSCGTWTSPCSTIALGIAAALYDRGFLWIGPGTYTGADNRGLTFGTPELNVASLAGAAVTIIDLQALDRAFTFTVQTAFTTITGLTIQGGSVTGVSGGGAMLMTGTASPVISYVTFHNNTAMPGTTGGGAVYVTGAGTGFAKFLGCTFTQNVADSGGAIFISTNLLALQICFFDGNAAVQNGAGRGGAVMSEFT</sequence>
<organism evidence="9 10">
    <name type="scientific">Coccomyxa subellipsoidea</name>
    <dbReference type="NCBI Taxonomy" id="248742"/>
    <lineage>
        <taxon>Eukaryota</taxon>
        <taxon>Viridiplantae</taxon>
        <taxon>Chlorophyta</taxon>
        <taxon>core chlorophytes</taxon>
        <taxon>Trebouxiophyceae</taxon>
        <taxon>Trebouxiophyceae incertae sedis</taxon>
        <taxon>Coccomyxaceae</taxon>
        <taxon>Coccomyxa</taxon>
    </lineage>
</organism>
<evidence type="ECO:0000256" key="7">
    <source>
        <dbReference type="ARBA" id="ARBA00023237"/>
    </source>
</evidence>
<accession>A0ABR2YFN9</accession>
<evidence type="ECO:0000256" key="3">
    <source>
        <dbReference type="ARBA" id="ARBA00004613"/>
    </source>
</evidence>
<dbReference type="Pfam" id="PF02415">
    <property type="entry name" value="Chlam_PMP"/>
    <property type="match status" value="2"/>
</dbReference>
<evidence type="ECO:0000256" key="5">
    <source>
        <dbReference type="ARBA" id="ARBA00022729"/>
    </source>
</evidence>
<keyword evidence="5 8" id="KW-0732">Signal</keyword>
<keyword evidence="10" id="KW-1185">Reference proteome</keyword>
<reference evidence="9 10" key="1">
    <citation type="journal article" date="2024" name="Nat. Commun.">
        <title>Phylogenomics reveals the evolutionary origins of lichenization in chlorophyte algae.</title>
        <authorList>
            <person name="Puginier C."/>
            <person name="Libourel C."/>
            <person name="Otte J."/>
            <person name="Skaloud P."/>
            <person name="Haon M."/>
            <person name="Grisel S."/>
            <person name="Petersen M."/>
            <person name="Berrin J.G."/>
            <person name="Delaux P.M."/>
            <person name="Dal Grande F."/>
            <person name="Keller J."/>
        </authorList>
    </citation>
    <scope>NUCLEOTIDE SEQUENCE [LARGE SCALE GENOMIC DNA]</scope>
    <source>
        <strain evidence="9 10">SAG 216-7</strain>
    </source>
</reference>
<dbReference type="SUPFAM" id="SSF51126">
    <property type="entry name" value="Pectin lyase-like"/>
    <property type="match status" value="1"/>
</dbReference>
<evidence type="ECO:0000256" key="4">
    <source>
        <dbReference type="ARBA" id="ARBA00022525"/>
    </source>
</evidence>
<evidence type="ECO:0000256" key="6">
    <source>
        <dbReference type="ARBA" id="ARBA00023136"/>
    </source>
</evidence>
<feature type="signal peptide" evidence="8">
    <location>
        <begin position="1"/>
        <end position="21"/>
    </location>
</feature>